<dbReference type="InterPro" id="IPR010620">
    <property type="entry name" value="SBBP_repeat"/>
</dbReference>
<dbReference type="Pfam" id="PF13585">
    <property type="entry name" value="CHU_C"/>
    <property type="match status" value="1"/>
</dbReference>
<name>A0A2U1JR27_9FLAO</name>
<dbReference type="EMBL" id="QCZI01000001">
    <property type="protein sequence ID" value="PWA07409.1"/>
    <property type="molecule type" value="Genomic_DNA"/>
</dbReference>
<sequence>MKYKLLAFITIISFHLFSQNKNQSIGFTENKGQIINQKGKPNPAVKFLLNSSGLNVQLRKNGFSYDVYETKKHPLTEKQKKEQHPTAFPDNDKDRFPDYTLEYIYHRIDIDFVDSNPNVEFIKEGESADYDNYYNIVNRPEGITNVHKFKQLTYKNIYPNIDVVFSIPKDSLKTVEYNFVVHPGGKTSDIQMKFKGAQTDLVDNKIRIKVRFGEMEETLPMSWTENGNEKTDIAIGYRKIKKNVYGFESTDSVSDKRVIIDPVPVRLWGTYYGGEGLEISSSVFAKDGFVYWAVITYSSENIASVGAHQNYYASNGGYDAFFTKLNSDGTRVWGTYYGGAYADIINQIKVSNNDNIYIAGETLSKTNISTIGSHQQNSGDPVWNTYDGFLVKFESNGIRQWGTYYGDLNDERINSLIIDSNEKIYISGETSSDKSIATIGSYQPNHTNQSQYPYDGFIAKFNSDGVREWGTYCGGNKRDTILDSKLDSNGNLILMGSTNSTLGISTSNAYQEINNGADGFLMKFDLNGNRIWSTYFGGNNDDYFYNLGIDSSDNLYCFGQTNSTANIATTGVFQEIYLKNSIANNSGCIFKFDSNGFKMWGSYFFPETLGGSVSKSGDIYFTGRVENGFLPTPNAYQEIRNLGTESYLVKFNTNGQRDWATYFGGIGADNAFITSADDNFNIYLAGLTNSLTNIATPNTYQPNRYPDTNFYTFNTGDAFLVKFRDCFSSTTTSSNSPICIGSSLELKASGGTNYSWTGPNGFTSNEQNPIILKANAANSGQYNCAITGTGGCDATNIIDILVNDTITPIPNISKLPTITGTCNATVSTIPTATDNCAGTITGTTTNPLIYDLAGTYTIVWNYKDGNGNNATQNQKIIVNPNADVIVPEVTYSLCDGDIDGKEIFDLTSKQPAIINLPNYSFSYFKNENDALLQTNKIINLSNFENETNPQTIFVRVLNTVNNCSSLSKIILTINPKPVVSNGILSKCDTFFNGIQTFDLDIAKTQINASANLTFQYFKSLQDLNNGLEITNPNSFLNAINNQIVHVKVSDSNTCFAVAELTLVINPIDQKILTDFIKCDDDYDGKVIFDFSEKYNEISTYLPTDNYTYSYYTNIKDASLGNSNTIAALYSNTINNEIIYIRVLGTSGCSSIFKVKLVVLVKPKVNMKDNWSICKGVSILIAADAGFNSYLWSTGAITQSILVKESGDYSVTVTKNHDTISCSTTKNIAVVASSKAVITKIETVDWTDSQNMITIFTTGDGNYEYSINGIDFQDSNIFSGLTSGIYTVYVNDKNGCGITKDEVYILLYSNFFTPNGDGFNDYWNIKFSFSEPTMKIKIFNRYGKLVKELAQNGLGWDGTFEGQELPSSDYWFIVSRANGKEYRGHFSLKR</sequence>
<evidence type="ECO:0000259" key="1">
    <source>
        <dbReference type="Pfam" id="PF25778"/>
    </source>
</evidence>
<organism evidence="2 3">
    <name type="scientific">Flavobacterium psychrotolerans</name>
    <dbReference type="NCBI Taxonomy" id="2169410"/>
    <lineage>
        <taxon>Bacteria</taxon>
        <taxon>Pseudomonadati</taxon>
        <taxon>Bacteroidota</taxon>
        <taxon>Flavobacteriia</taxon>
        <taxon>Flavobacteriales</taxon>
        <taxon>Flavobacteriaceae</taxon>
        <taxon>Flavobacterium</taxon>
    </lineage>
</organism>
<dbReference type="InterPro" id="IPR026341">
    <property type="entry name" value="T9SS_type_B"/>
</dbReference>
<dbReference type="Pfam" id="PF06739">
    <property type="entry name" value="SBBP"/>
    <property type="match status" value="1"/>
</dbReference>
<proteinExistence type="predicted"/>
<protein>
    <recommendedName>
        <fullName evidence="1">DUF7948 domain-containing protein</fullName>
    </recommendedName>
</protein>
<dbReference type="RefSeq" id="WP_116723555.1">
    <property type="nucleotide sequence ID" value="NZ_QCZI01000001.1"/>
</dbReference>
<keyword evidence="3" id="KW-1185">Reference proteome</keyword>
<accession>A0A2U1JR27</accession>
<dbReference type="PANTHER" id="PTHR35580">
    <property type="entry name" value="CELL SURFACE GLYCOPROTEIN (S-LAYER PROTEIN)-LIKE PROTEIN"/>
    <property type="match status" value="1"/>
</dbReference>
<dbReference type="Proteomes" id="UP000245449">
    <property type="component" value="Unassembled WGS sequence"/>
</dbReference>
<evidence type="ECO:0000313" key="3">
    <source>
        <dbReference type="Proteomes" id="UP000245449"/>
    </source>
</evidence>
<dbReference type="InterPro" id="IPR013783">
    <property type="entry name" value="Ig-like_fold"/>
</dbReference>
<dbReference type="InterPro" id="IPR057708">
    <property type="entry name" value="DUF7948"/>
</dbReference>
<reference evidence="2 3" key="1">
    <citation type="submission" date="2018-04" db="EMBL/GenBank/DDBJ databases">
        <title>Flavobacterium sp. nov., isolated from glacier ice.</title>
        <authorList>
            <person name="Liu Q."/>
            <person name="Xin Y.-H."/>
        </authorList>
    </citation>
    <scope>NUCLEOTIDE SEQUENCE [LARGE SCALE GENOMIC DNA]</scope>
    <source>
        <strain evidence="2 3">RB1R5</strain>
    </source>
</reference>
<gene>
    <name evidence="2" type="ORF">DB895_01445</name>
</gene>
<dbReference type="OrthoDB" id="1652165at2"/>
<evidence type="ECO:0000313" key="2">
    <source>
        <dbReference type="EMBL" id="PWA07409.1"/>
    </source>
</evidence>
<dbReference type="Pfam" id="PF25778">
    <property type="entry name" value="DUF7948"/>
    <property type="match status" value="1"/>
</dbReference>
<dbReference type="InterPro" id="IPR052918">
    <property type="entry name" value="Motility_Chemotaxis_Reg"/>
</dbReference>
<dbReference type="PANTHER" id="PTHR35580:SF1">
    <property type="entry name" value="PHYTASE-LIKE DOMAIN-CONTAINING PROTEIN"/>
    <property type="match status" value="1"/>
</dbReference>
<dbReference type="NCBIfam" id="TIGR04131">
    <property type="entry name" value="Bac_Flav_CTERM"/>
    <property type="match status" value="1"/>
</dbReference>
<feature type="domain" description="DUF7948" evidence="1">
    <location>
        <begin position="27"/>
        <end position="263"/>
    </location>
</feature>
<comment type="caution">
    <text evidence="2">The sequence shown here is derived from an EMBL/GenBank/DDBJ whole genome shotgun (WGS) entry which is preliminary data.</text>
</comment>
<dbReference type="Gene3D" id="2.60.40.10">
    <property type="entry name" value="Immunoglobulins"/>
    <property type="match status" value="2"/>
</dbReference>